<protein>
    <submittedName>
        <fullName evidence="1">Phosphoglycerate mutase</fullName>
    </submittedName>
</protein>
<dbReference type="RefSeq" id="WP_011525686.1">
    <property type="nucleotide sequence ID" value="NC_008010.2"/>
</dbReference>
<dbReference type="eggNOG" id="COG0406">
    <property type="taxonomic scope" value="Bacteria"/>
</dbReference>
<geneLocation type="plasmid" evidence="1 2">
    <name>pDGEO01</name>
</geneLocation>
<dbReference type="Proteomes" id="UP000002431">
    <property type="component" value="Plasmid pDGEO01"/>
</dbReference>
<dbReference type="PANTHER" id="PTHR48100">
    <property type="entry name" value="BROAD-SPECIFICITY PHOSPHATASE YOR283W-RELATED"/>
    <property type="match status" value="1"/>
</dbReference>
<proteinExistence type="predicted"/>
<dbReference type="EMBL" id="CP000358">
    <property type="protein sequence ID" value="ABF43801.1"/>
    <property type="molecule type" value="Genomic_DNA"/>
</dbReference>
<dbReference type="SUPFAM" id="SSF53254">
    <property type="entry name" value="Phosphoglycerate mutase-like"/>
    <property type="match status" value="1"/>
</dbReference>
<keyword evidence="1" id="KW-0614">Plasmid</keyword>
<gene>
    <name evidence="1" type="ordered locus">Dgeo_2366</name>
</gene>
<keyword evidence="2" id="KW-1185">Reference proteome</keyword>
<dbReference type="SMART" id="SM00855">
    <property type="entry name" value="PGAM"/>
    <property type="match status" value="1"/>
</dbReference>
<dbReference type="InterPro" id="IPR029033">
    <property type="entry name" value="His_PPase_superfam"/>
</dbReference>
<name>Q1J3X7_DEIGD</name>
<accession>Q1J3X7</accession>
<dbReference type="AlphaFoldDB" id="Q1J3X7"/>
<reference evidence="1" key="1">
    <citation type="submission" date="2006-04" db="EMBL/GenBank/DDBJ databases">
        <title>Complete sequence of plasmid1 pDGEO01 of Deinococcus geothermalis DSM 11300.</title>
        <authorList>
            <consortium name="US DOE Joint Genome Institute"/>
            <person name="Copeland A."/>
            <person name="Lucas S."/>
            <person name="Lapidus A."/>
            <person name="Barry K."/>
            <person name="Detter J.C."/>
            <person name="Glavina del Rio T."/>
            <person name="Hammon N."/>
            <person name="Israni S."/>
            <person name="Dalin E."/>
            <person name="Tice H."/>
            <person name="Pitluck S."/>
            <person name="Brettin T."/>
            <person name="Bruce D."/>
            <person name="Han C."/>
            <person name="Tapia R."/>
            <person name="Saunders E."/>
            <person name="Gilna P."/>
            <person name="Schmutz J."/>
            <person name="Larimer F."/>
            <person name="Land M."/>
            <person name="Hauser L."/>
            <person name="Kyrpides N."/>
            <person name="Kim E."/>
            <person name="Daly M.J."/>
            <person name="Fredrickson J.K."/>
            <person name="Makarova K.S."/>
            <person name="Gaidamakova E.K."/>
            <person name="Zhai M."/>
            <person name="Richardson P."/>
        </authorList>
    </citation>
    <scope>NUCLEOTIDE SEQUENCE</scope>
    <source>
        <strain evidence="1">DSM 11300</strain>
        <plasmid evidence="1">pDGEO01</plasmid>
    </source>
</reference>
<organism evidence="1 2">
    <name type="scientific">Deinococcus geothermalis (strain DSM 11300 / CIP 105573 / AG-3a)</name>
    <dbReference type="NCBI Taxonomy" id="319795"/>
    <lineage>
        <taxon>Bacteria</taxon>
        <taxon>Thermotogati</taxon>
        <taxon>Deinococcota</taxon>
        <taxon>Deinococci</taxon>
        <taxon>Deinococcales</taxon>
        <taxon>Deinococcaceae</taxon>
        <taxon>Deinococcus</taxon>
    </lineage>
</organism>
<dbReference type="Gene3D" id="3.40.50.1240">
    <property type="entry name" value="Phosphoglycerate mutase-like"/>
    <property type="match status" value="1"/>
</dbReference>
<dbReference type="InterPro" id="IPR050275">
    <property type="entry name" value="PGM_Phosphatase"/>
</dbReference>
<sequence length="193" mass="20415">MLTLYLVRHAPTRPNAERRYPHWDEDAPLSGAGRDLAASLRLPLAARAFTSPSRRARETAALAGFPHAAPTPALAEARFGVMAGRTWAELEAAFGEAPRAWIDGLADPHADLGPPEGETGRAFHARVQGWLATLPDQGEVVAFTHAGVVLAALRLTVGLRAAEVAPGGVATLRRAGVDWWLVLGGPQGSEVTL</sequence>
<dbReference type="HOGENOM" id="CLU_1388259_0_0_0"/>
<dbReference type="Pfam" id="PF00300">
    <property type="entry name" value="His_Phos_1"/>
    <property type="match status" value="1"/>
</dbReference>
<dbReference type="InterPro" id="IPR013078">
    <property type="entry name" value="His_Pase_superF_clade-1"/>
</dbReference>
<dbReference type="GO" id="GO:0016791">
    <property type="term" value="F:phosphatase activity"/>
    <property type="evidence" value="ECO:0007669"/>
    <property type="project" value="TreeGrafter"/>
</dbReference>
<dbReference type="KEGG" id="dge:Dgeo_2366"/>
<evidence type="ECO:0000313" key="2">
    <source>
        <dbReference type="Proteomes" id="UP000002431"/>
    </source>
</evidence>
<evidence type="ECO:0000313" key="1">
    <source>
        <dbReference type="EMBL" id="ABF43801.1"/>
    </source>
</evidence>
<dbReference type="CDD" id="cd07067">
    <property type="entry name" value="HP_PGM_like"/>
    <property type="match status" value="1"/>
</dbReference>